<name>A0A0G4EJ87_VITBC</name>
<sequence>MALYLKNLHEFVSSLEVFTESSVPKLSFNQLVGGFPKPSEVPRGVVCAVLCTKDSNKIIERIHELQPRWFERSWSSEGRHERSVPAVEGRFISEAGLSRERFDLM</sequence>
<organism evidence="1 2">
    <name type="scientific">Vitrella brassicaformis (strain CCMP3155)</name>
    <dbReference type="NCBI Taxonomy" id="1169540"/>
    <lineage>
        <taxon>Eukaryota</taxon>
        <taxon>Sar</taxon>
        <taxon>Alveolata</taxon>
        <taxon>Colpodellida</taxon>
        <taxon>Vitrellaceae</taxon>
        <taxon>Vitrella</taxon>
    </lineage>
</organism>
<accession>A0A0G4EJ87</accession>
<dbReference type="VEuPathDB" id="CryptoDB:Vbra_7471"/>
<evidence type="ECO:0000313" key="1">
    <source>
        <dbReference type="EMBL" id="CEL95975.1"/>
    </source>
</evidence>
<dbReference type="InParanoid" id="A0A0G4EJ87"/>
<proteinExistence type="predicted"/>
<dbReference type="AlphaFoldDB" id="A0A0G4EJ87"/>
<reference evidence="1 2" key="1">
    <citation type="submission" date="2014-11" db="EMBL/GenBank/DDBJ databases">
        <authorList>
            <person name="Zhu J."/>
            <person name="Qi W."/>
            <person name="Song R."/>
        </authorList>
    </citation>
    <scope>NUCLEOTIDE SEQUENCE [LARGE SCALE GENOMIC DNA]</scope>
</reference>
<dbReference type="Proteomes" id="UP000041254">
    <property type="component" value="Unassembled WGS sequence"/>
</dbReference>
<keyword evidence="2" id="KW-1185">Reference proteome</keyword>
<gene>
    <name evidence="1" type="ORF">Vbra_7471</name>
</gene>
<protein>
    <submittedName>
        <fullName evidence="1">Uncharacterized protein</fullName>
    </submittedName>
</protein>
<evidence type="ECO:0000313" key="2">
    <source>
        <dbReference type="Proteomes" id="UP000041254"/>
    </source>
</evidence>
<dbReference type="EMBL" id="CDMY01000242">
    <property type="protein sequence ID" value="CEL95975.1"/>
    <property type="molecule type" value="Genomic_DNA"/>
</dbReference>